<dbReference type="EMBL" id="QWLB01000023">
    <property type="protein sequence ID" value="RIH92234.1"/>
    <property type="molecule type" value="Genomic_DNA"/>
</dbReference>
<dbReference type="Gene3D" id="1.10.10.10">
    <property type="entry name" value="Winged helix-like DNA-binding domain superfamily/Winged helix DNA-binding domain"/>
    <property type="match status" value="1"/>
</dbReference>
<dbReference type="GO" id="GO:0008270">
    <property type="term" value="F:zinc ion binding"/>
    <property type="evidence" value="ECO:0007669"/>
    <property type="project" value="TreeGrafter"/>
</dbReference>
<dbReference type="CDD" id="cd07153">
    <property type="entry name" value="Fur_like"/>
    <property type="match status" value="1"/>
</dbReference>
<evidence type="ECO:0000256" key="5">
    <source>
        <dbReference type="ARBA" id="ARBA00023125"/>
    </source>
</evidence>
<keyword evidence="5" id="KW-0238">DNA-binding</keyword>
<comment type="cofactor">
    <cofactor evidence="8">
        <name>Mn(2+)</name>
        <dbReference type="ChEBI" id="CHEBI:29035"/>
    </cofactor>
    <cofactor evidence="8">
        <name>Fe(2+)</name>
        <dbReference type="ChEBI" id="CHEBI:29033"/>
    </cofactor>
    <text evidence="8">Binds 1 Mn(2+) or Fe(2+) ion per subunit.</text>
</comment>
<comment type="similarity">
    <text evidence="1">Belongs to the Fur family.</text>
</comment>
<name>A0A399F6E5_9DEIN</name>
<dbReference type="OrthoDB" id="8659436at2"/>
<keyword evidence="2" id="KW-0678">Repressor</keyword>
<keyword evidence="8" id="KW-0408">Iron</keyword>
<reference evidence="9 10" key="1">
    <citation type="submission" date="2018-08" db="EMBL/GenBank/DDBJ databases">
        <title>Meiothermus granaticius genome AF-68 sequencing project.</title>
        <authorList>
            <person name="Da Costa M.S."/>
            <person name="Albuquerque L."/>
            <person name="Raposo P."/>
            <person name="Froufe H.J.C."/>
            <person name="Barroso C.S."/>
            <person name="Egas C."/>
        </authorList>
    </citation>
    <scope>NUCLEOTIDE SEQUENCE [LARGE SCALE GENOMIC DNA]</scope>
    <source>
        <strain evidence="9 10">AF-68</strain>
    </source>
</reference>
<evidence type="ECO:0000256" key="1">
    <source>
        <dbReference type="ARBA" id="ARBA00007957"/>
    </source>
</evidence>
<feature type="binding site" evidence="7">
    <location>
        <position position="121"/>
    </location>
    <ligand>
        <name>Zn(2+)</name>
        <dbReference type="ChEBI" id="CHEBI:29105"/>
    </ligand>
</feature>
<comment type="cofactor">
    <cofactor evidence="7">
        <name>Zn(2+)</name>
        <dbReference type="ChEBI" id="CHEBI:29105"/>
    </cofactor>
    <text evidence="7">Binds 1 zinc ion per subunit.</text>
</comment>
<dbReference type="InterPro" id="IPR043135">
    <property type="entry name" value="Fur_C"/>
</dbReference>
<dbReference type="RefSeq" id="WP_119357372.1">
    <property type="nucleotide sequence ID" value="NZ_BJXM01000001.1"/>
</dbReference>
<dbReference type="PANTHER" id="PTHR33202">
    <property type="entry name" value="ZINC UPTAKE REGULATION PROTEIN"/>
    <property type="match status" value="1"/>
</dbReference>
<dbReference type="Proteomes" id="UP000266178">
    <property type="component" value="Unassembled WGS sequence"/>
</dbReference>
<dbReference type="GO" id="GO:0003700">
    <property type="term" value="F:DNA-binding transcription factor activity"/>
    <property type="evidence" value="ECO:0007669"/>
    <property type="project" value="InterPro"/>
</dbReference>
<feature type="binding site" evidence="7">
    <location>
        <position position="118"/>
    </location>
    <ligand>
        <name>Zn(2+)</name>
        <dbReference type="ChEBI" id="CHEBI:29105"/>
    </ligand>
</feature>
<keyword evidence="10" id="KW-1185">Reference proteome</keyword>
<dbReference type="Gene3D" id="3.30.1490.190">
    <property type="match status" value="1"/>
</dbReference>
<keyword evidence="6" id="KW-0804">Transcription</keyword>
<feature type="binding site" evidence="8">
    <location>
        <position position="110"/>
    </location>
    <ligand>
        <name>Fe cation</name>
        <dbReference type="ChEBI" id="CHEBI:24875"/>
    </ligand>
</feature>
<feature type="binding site" evidence="8">
    <location>
        <position position="75"/>
    </location>
    <ligand>
        <name>Fe cation</name>
        <dbReference type="ChEBI" id="CHEBI:24875"/>
    </ligand>
</feature>
<dbReference type="GO" id="GO:1900376">
    <property type="term" value="P:regulation of secondary metabolite biosynthetic process"/>
    <property type="evidence" value="ECO:0007669"/>
    <property type="project" value="TreeGrafter"/>
</dbReference>
<dbReference type="InterPro" id="IPR036390">
    <property type="entry name" value="WH_DNA-bd_sf"/>
</dbReference>
<evidence type="ECO:0000256" key="8">
    <source>
        <dbReference type="PIRSR" id="PIRSR602481-2"/>
    </source>
</evidence>
<dbReference type="GO" id="GO:0045892">
    <property type="term" value="P:negative regulation of DNA-templated transcription"/>
    <property type="evidence" value="ECO:0007669"/>
    <property type="project" value="TreeGrafter"/>
</dbReference>
<dbReference type="SUPFAM" id="SSF46785">
    <property type="entry name" value="Winged helix' DNA-binding domain"/>
    <property type="match status" value="1"/>
</dbReference>
<evidence type="ECO:0000313" key="9">
    <source>
        <dbReference type="EMBL" id="RIH92234.1"/>
    </source>
</evidence>
<proteinExistence type="inferred from homology"/>
<dbReference type="AlphaFoldDB" id="A0A399F6E5"/>
<dbReference type="PANTHER" id="PTHR33202:SF22">
    <property type="entry name" value="HYDROGEN PEROXIDE SENSITIVE REPRESSOR"/>
    <property type="match status" value="1"/>
</dbReference>
<keyword evidence="7" id="KW-0479">Metal-binding</keyword>
<organism evidence="9 10">
    <name type="scientific">Meiothermus granaticius NBRC 107808</name>
    <dbReference type="NCBI Taxonomy" id="1227551"/>
    <lineage>
        <taxon>Bacteria</taxon>
        <taxon>Thermotogati</taxon>
        <taxon>Deinococcota</taxon>
        <taxon>Deinococci</taxon>
        <taxon>Thermales</taxon>
        <taxon>Thermaceae</taxon>
        <taxon>Meiothermus</taxon>
    </lineage>
</organism>
<evidence type="ECO:0000256" key="6">
    <source>
        <dbReference type="ARBA" id="ARBA00023163"/>
    </source>
</evidence>
<sequence length="131" mass="14467">MERSTRQRQAIRAVLEEIDRPLSPQEVLSAAQHKVPGLGIATVYRTLKGMVEEGMAVAVELPGNPPRYERSGKKHHHHFHCIACGKAFELEGCPGDFAFMAPRGFQTQGHEIVLYGRCAECCQRNPGATTP</sequence>
<dbReference type="Pfam" id="PF01475">
    <property type="entry name" value="FUR"/>
    <property type="match status" value="1"/>
</dbReference>
<evidence type="ECO:0000313" key="10">
    <source>
        <dbReference type="Proteomes" id="UP000266178"/>
    </source>
</evidence>
<evidence type="ECO:0000256" key="7">
    <source>
        <dbReference type="PIRSR" id="PIRSR602481-1"/>
    </source>
</evidence>
<evidence type="ECO:0000256" key="2">
    <source>
        <dbReference type="ARBA" id="ARBA00022491"/>
    </source>
</evidence>
<accession>A0A399F6E5</accession>
<protein>
    <submittedName>
        <fullName evidence="9">Zinc-specific metallo-regulatory protein</fullName>
    </submittedName>
</protein>
<feature type="binding site" evidence="7">
    <location>
        <position position="84"/>
    </location>
    <ligand>
        <name>Zn(2+)</name>
        <dbReference type="ChEBI" id="CHEBI:29105"/>
    </ligand>
</feature>
<keyword evidence="3 7" id="KW-0862">Zinc</keyword>
<dbReference type="InterPro" id="IPR002481">
    <property type="entry name" value="FUR"/>
</dbReference>
<evidence type="ECO:0000256" key="3">
    <source>
        <dbReference type="ARBA" id="ARBA00022833"/>
    </source>
</evidence>
<evidence type="ECO:0000256" key="4">
    <source>
        <dbReference type="ARBA" id="ARBA00023015"/>
    </source>
</evidence>
<feature type="binding site" evidence="7">
    <location>
        <position position="81"/>
    </location>
    <ligand>
        <name>Zn(2+)</name>
        <dbReference type="ChEBI" id="CHEBI:29105"/>
    </ligand>
</feature>
<keyword evidence="4" id="KW-0805">Transcription regulation</keyword>
<dbReference type="GO" id="GO:0000976">
    <property type="term" value="F:transcription cis-regulatory region binding"/>
    <property type="evidence" value="ECO:0007669"/>
    <property type="project" value="TreeGrafter"/>
</dbReference>
<comment type="caution">
    <text evidence="9">The sequence shown here is derived from an EMBL/GenBank/DDBJ whole genome shotgun (WGS) entry which is preliminary data.</text>
</comment>
<gene>
    <name evidence="9" type="primary">zur</name>
    <name evidence="9" type="ORF">Mgrana_01903</name>
</gene>
<dbReference type="InterPro" id="IPR036388">
    <property type="entry name" value="WH-like_DNA-bd_sf"/>
</dbReference>